<name>A0A397T7E2_9GLOM</name>
<dbReference type="EMBL" id="QKYT01000133">
    <property type="protein sequence ID" value="RIA92157.1"/>
    <property type="molecule type" value="Genomic_DNA"/>
</dbReference>
<proteinExistence type="predicted"/>
<evidence type="ECO:0000313" key="2">
    <source>
        <dbReference type="Proteomes" id="UP000265703"/>
    </source>
</evidence>
<gene>
    <name evidence="1" type="ORF">C1645_736561</name>
</gene>
<evidence type="ECO:0000313" key="1">
    <source>
        <dbReference type="EMBL" id="RIA92157.1"/>
    </source>
</evidence>
<reference evidence="1 2" key="1">
    <citation type="submission" date="2018-06" db="EMBL/GenBank/DDBJ databases">
        <title>Comparative genomics reveals the genomic features of Rhizophagus irregularis, R. cerebriforme, R. diaphanum and Gigaspora rosea, and their symbiotic lifestyle signature.</title>
        <authorList>
            <person name="Morin E."/>
            <person name="San Clemente H."/>
            <person name="Chen E.C.H."/>
            <person name="De La Providencia I."/>
            <person name="Hainaut M."/>
            <person name="Kuo A."/>
            <person name="Kohler A."/>
            <person name="Murat C."/>
            <person name="Tang N."/>
            <person name="Roy S."/>
            <person name="Loubradou J."/>
            <person name="Henrissat B."/>
            <person name="Grigoriev I.V."/>
            <person name="Corradi N."/>
            <person name="Roux C."/>
            <person name="Martin F.M."/>
        </authorList>
    </citation>
    <scope>NUCLEOTIDE SEQUENCE [LARGE SCALE GENOMIC DNA]</scope>
    <source>
        <strain evidence="1 2">DAOM 227022</strain>
    </source>
</reference>
<dbReference type="Proteomes" id="UP000265703">
    <property type="component" value="Unassembled WGS sequence"/>
</dbReference>
<comment type="caution">
    <text evidence="1">The sequence shown here is derived from an EMBL/GenBank/DDBJ whole genome shotgun (WGS) entry which is preliminary data.</text>
</comment>
<dbReference type="AlphaFoldDB" id="A0A397T7E2"/>
<sequence>MPYFCICKTSEEMKAFGKNIILRISGLSIFGPILESGTDLTLGIRNQKRNDWKHSALKTETETNILTKRFFSFVNLALKTKTETNVLTEHFFSFCIFSSGNGNENLYEKKYLNLSKIMYDYLAILG</sequence>
<accession>A0A397T7E2</accession>
<keyword evidence="2" id="KW-1185">Reference proteome</keyword>
<organism evidence="1 2">
    <name type="scientific">Glomus cerebriforme</name>
    <dbReference type="NCBI Taxonomy" id="658196"/>
    <lineage>
        <taxon>Eukaryota</taxon>
        <taxon>Fungi</taxon>
        <taxon>Fungi incertae sedis</taxon>
        <taxon>Mucoromycota</taxon>
        <taxon>Glomeromycotina</taxon>
        <taxon>Glomeromycetes</taxon>
        <taxon>Glomerales</taxon>
        <taxon>Glomeraceae</taxon>
        <taxon>Glomus</taxon>
    </lineage>
</organism>
<protein>
    <submittedName>
        <fullName evidence="1">Uncharacterized protein</fullName>
    </submittedName>
</protein>